<dbReference type="EMBL" id="JACHGF010000009">
    <property type="protein sequence ID" value="MBB5286273.1"/>
    <property type="molecule type" value="Genomic_DNA"/>
</dbReference>
<dbReference type="PANTHER" id="PTHR43682">
    <property type="entry name" value="LACTATE UTILIZATION PROTEIN C"/>
    <property type="match status" value="1"/>
</dbReference>
<dbReference type="SUPFAM" id="SSF100950">
    <property type="entry name" value="NagB/RpiA/CoA transferase-like"/>
    <property type="match status" value="1"/>
</dbReference>
<evidence type="ECO:0000256" key="1">
    <source>
        <dbReference type="SAM" id="MobiDB-lite"/>
    </source>
</evidence>
<gene>
    <name evidence="3" type="ORF">HNQ92_004433</name>
</gene>
<evidence type="ECO:0000259" key="2">
    <source>
        <dbReference type="Pfam" id="PF02589"/>
    </source>
</evidence>
<keyword evidence="4" id="KW-1185">Reference proteome</keyword>
<dbReference type="InterPro" id="IPR024185">
    <property type="entry name" value="FTHF_cligase-like_sf"/>
</dbReference>
<dbReference type="RefSeq" id="WP_184177270.1">
    <property type="nucleotide sequence ID" value="NZ_JACHGF010000009.1"/>
</dbReference>
<reference evidence="3 4" key="1">
    <citation type="submission" date="2020-08" db="EMBL/GenBank/DDBJ databases">
        <title>Genomic Encyclopedia of Type Strains, Phase IV (KMG-IV): sequencing the most valuable type-strain genomes for metagenomic binning, comparative biology and taxonomic classification.</title>
        <authorList>
            <person name="Goeker M."/>
        </authorList>
    </citation>
    <scope>NUCLEOTIDE SEQUENCE [LARGE SCALE GENOMIC DNA]</scope>
    <source>
        <strain evidence="3 4">DSM 105074</strain>
    </source>
</reference>
<comment type="caution">
    <text evidence="3">The sequence shown here is derived from an EMBL/GenBank/DDBJ whole genome shotgun (WGS) entry which is preliminary data.</text>
</comment>
<evidence type="ECO:0000313" key="4">
    <source>
        <dbReference type="Proteomes" id="UP000557307"/>
    </source>
</evidence>
<proteinExistence type="predicted"/>
<dbReference type="Pfam" id="PF02589">
    <property type="entry name" value="LUD_dom"/>
    <property type="match status" value="1"/>
</dbReference>
<dbReference type="InterPro" id="IPR003741">
    <property type="entry name" value="LUD_dom"/>
</dbReference>
<dbReference type="Proteomes" id="UP000557307">
    <property type="component" value="Unassembled WGS sequence"/>
</dbReference>
<organism evidence="3 4">
    <name type="scientific">Rhabdobacter roseus</name>
    <dbReference type="NCBI Taxonomy" id="1655419"/>
    <lineage>
        <taxon>Bacteria</taxon>
        <taxon>Pseudomonadati</taxon>
        <taxon>Bacteroidota</taxon>
        <taxon>Cytophagia</taxon>
        <taxon>Cytophagales</taxon>
        <taxon>Cytophagaceae</taxon>
        <taxon>Rhabdobacter</taxon>
    </lineage>
</organism>
<dbReference type="AlphaFoldDB" id="A0A840TYA8"/>
<name>A0A840TYA8_9BACT</name>
<accession>A0A840TYA8</accession>
<protein>
    <submittedName>
        <fullName evidence="3">L-lactate dehydrogenase complex protein LldG</fullName>
    </submittedName>
</protein>
<sequence>MDSRKKILDQIKANKPQPLPSPAEERFDARYADLAETFGEMVNTAGGVAVLTSTWSDIKSHLFATFGQLTNRATTIPFLADWADFSLNVSDPHELEMINVAVIEADFGVAENGAVWVSEKHLTHRVLPFIAQYLAVVIPKHALVDTMHDAYERVNIQDTGWGCFIAGPSKTADIEQSLVIGAHGARGLTVFLLDEQPNPAL</sequence>
<dbReference type="InterPro" id="IPR037171">
    <property type="entry name" value="NagB/RpiA_transferase-like"/>
</dbReference>
<evidence type="ECO:0000313" key="3">
    <source>
        <dbReference type="EMBL" id="MBB5286273.1"/>
    </source>
</evidence>
<feature type="region of interest" description="Disordered" evidence="1">
    <location>
        <begin position="1"/>
        <end position="23"/>
    </location>
</feature>
<dbReference type="PANTHER" id="PTHR43682:SF1">
    <property type="entry name" value="LACTATE UTILIZATION PROTEIN C"/>
    <property type="match status" value="1"/>
</dbReference>
<dbReference type="Gene3D" id="3.40.50.10420">
    <property type="entry name" value="NagB/RpiA/CoA transferase-like"/>
    <property type="match status" value="1"/>
</dbReference>
<feature type="domain" description="LUD" evidence="2">
    <location>
        <begin position="97"/>
        <end position="193"/>
    </location>
</feature>